<organism evidence="1 2">
    <name type="scientific">Dovyalis caffra</name>
    <dbReference type="NCBI Taxonomy" id="77055"/>
    <lineage>
        <taxon>Eukaryota</taxon>
        <taxon>Viridiplantae</taxon>
        <taxon>Streptophyta</taxon>
        <taxon>Embryophyta</taxon>
        <taxon>Tracheophyta</taxon>
        <taxon>Spermatophyta</taxon>
        <taxon>Magnoliopsida</taxon>
        <taxon>eudicotyledons</taxon>
        <taxon>Gunneridae</taxon>
        <taxon>Pentapetalae</taxon>
        <taxon>rosids</taxon>
        <taxon>fabids</taxon>
        <taxon>Malpighiales</taxon>
        <taxon>Salicaceae</taxon>
        <taxon>Flacourtieae</taxon>
        <taxon>Dovyalis</taxon>
    </lineage>
</organism>
<sequence length="144" mass="15416">MFLPLFVKQLAVHLLKLKTLGAIRWVGMGGLLYVARKRNQRKVESVSMPDSERSAKMETTQKVLLILAISMLVLATNVEGGRKLKDTEEKVVQPQNYLGGFGTSGGYIPTPNGPVFQLGPSGFCSYPGVGCVRVPGTGAIGSPP</sequence>
<gene>
    <name evidence="1" type="ORF">DCAF_LOCUS15537</name>
</gene>
<reference evidence="1 2" key="1">
    <citation type="submission" date="2024-01" db="EMBL/GenBank/DDBJ databases">
        <authorList>
            <person name="Waweru B."/>
        </authorList>
    </citation>
    <scope>NUCLEOTIDE SEQUENCE [LARGE SCALE GENOMIC DNA]</scope>
</reference>
<comment type="caution">
    <text evidence="1">The sequence shown here is derived from an EMBL/GenBank/DDBJ whole genome shotgun (WGS) entry which is preliminary data.</text>
</comment>
<dbReference type="AlphaFoldDB" id="A0AAV1RUS5"/>
<protein>
    <submittedName>
        <fullName evidence="1">Uncharacterized protein</fullName>
    </submittedName>
</protein>
<dbReference type="Proteomes" id="UP001314170">
    <property type="component" value="Unassembled WGS sequence"/>
</dbReference>
<evidence type="ECO:0000313" key="2">
    <source>
        <dbReference type="Proteomes" id="UP001314170"/>
    </source>
</evidence>
<keyword evidence="2" id="KW-1185">Reference proteome</keyword>
<proteinExistence type="predicted"/>
<dbReference type="EMBL" id="CAWUPB010001160">
    <property type="protein sequence ID" value="CAK7340455.1"/>
    <property type="molecule type" value="Genomic_DNA"/>
</dbReference>
<name>A0AAV1RUS5_9ROSI</name>
<evidence type="ECO:0000313" key="1">
    <source>
        <dbReference type="EMBL" id="CAK7340455.1"/>
    </source>
</evidence>
<accession>A0AAV1RUS5</accession>